<gene>
    <name evidence="10" type="ORF">Ga0061069_10523</name>
</gene>
<keyword evidence="11" id="KW-1185">Reference proteome</keyword>
<keyword evidence="4" id="KW-0997">Cell inner membrane</keyword>
<evidence type="ECO:0000256" key="2">
    <source>
        <dbReference type="ARBA" id="ARBA00022448"/>
    </source>
</evidence>
<evidence type="ECO:0000256" key="1">
    <source>
        <dbReference type="ARBA" id="ARBA00004429"/>
    </source>
</evidence>
<accession>A0A0K6I1H6</accession>
<keyword evidence="5 9" id="KW-0812">Transmembrane</keyword>
<proteinExistence type="inferred from homology"/>
<dbReference type="STRING" id="339866.GCA_001418255_01529"/>
<reference evidence="11" key="1">
    <citation type="submission" date="2015-08" db="EMBL/GenBank/DDBJ databases">
        <authorList>
            <person name="Varghese N."/>
        </authorList>
    </citation>
    <scope>NUCLEOTIDE SEQUENCE [LARGE SCALE GENOMIC DNA]</scope>
    <source>
        <strain evidence="11">DSM 18181</strain>
    </source>
</reference>
<evidence type="ECO:0000256" key="8">
    <source>
        <dbReference type="ARBA" id="ARBA00035655"/>
    </source>
</evidence>
<keyword evidence="3" id="KW-1003">Cell membrane</keyword>
<dbReference type="PANTHER" id="PTHR30574:SF1">
    <property type="entry name" value="SULPHUR TRANSPORT DOMAIN-CONTAINING PROTEIN"/>
    <property type="match status" value="1"/>
</dbReference>
<dbReference type="PANTHER" id="PTHR30574">
    <property type="entry name" value="INNER MEMBRANE PROTEIN YEDE"/>
    <property type="match status" value="1"/>
</dbReference>
<evidence type="ECO:0000313" key="11">
    <source>
        <dbReference type="Proteomes" id="UP000183649"/>
    </source>
</evidence>
<feature type="transmembrane region" description="Helical" evidence="9">
    <location>
        <begin position="12"/>
        <end position="36"/>
    </location>
</feature>
<dbReference type="InterPro" id="IPR007272">
    <property type="entry name" value="Sulf_transp_TsuA/YedE"/>
</dbReference>
<evidence type="ECO:0000256" key="7">
    <source>
        <dbReference type="ARBA" id="ARBA00023136"/>
    </source>
</evidence>
<sequence length="147" mass="15145">MFHIDYALFAPWHALAGGVMIGAAAGIMALLGGKVMGCSGIAGGNLHDLIEGIPTQAWRWSFLLGVLLGTVGWLVLEGPIPGASQPLPWLGYTVGGLAVGFGTRLGSGCTSGHGVCGIPRLSQRSLVAVACFFCTAMLTVFISHHLV</sequence>
<dbReference type="AlphaFoldDB" id="A0A0K6I1H6"/>
<evidence type="ECO:0000313" key="10">
    <source>
        <dbReference type="EMBL" id="CUA96913.1"/>
    </source>
</evidence>
<dbReference type="RefSeq" id="WP_055450442.1">
    <property type="nucleotide sequence ID" value="NZ_CYHF01000005.1"/>
</dbReference>
<comment type="subcellular location">
    <subcellularLocation>
        <location evidence="1">Cell inner membrane</location>
        <topology evidence="1">Multi-pass membrane protein</topology>
    </subcellularLocation>
</comment>
<dbReference type="EMBL" id="CYHF01000005">
    <property type="protein sequence ID" value="CUA96913.1"/>
    <property type="molecule type" value="Genomic_DNA"/>
</dbReference>
<feature type="transmembrane region" description="Helical" evidence="9">
    <location>
        <begin position="57"/>
        <end position="75"/>
    </location>
</feature>
<evidence type="ECO:0000256" key="6">
    <source>
        <dbReference type="ARBA" id="ARBA00022989"/>
    </source>
</evidence>
<keyword evidence="7 9" id="KW-0472">Membrane</keyword>
<name>A0A0K6I1H6_9BURK</name>
<evidence type="ECO:0000256" key="5">
    <source>
        <dbReference type="ARBA" id="ARBA00022692"/>
    </source>
</evidence>
<protein>
    <submittedName>
        <fullName evidence="10">Uncharacterized membrane protein YedE/YeeE, contains two sulfur transport domains</fullName>
    </submittedName>
</protein>
<dbReference type="Proteomes" id="UP000183649">
    <property type="component" value="Unassembled WGS sequence"/>
</dbReference>
<keyword evidence="2" id="KW-0813">Transport</keyword>
<organism evidence="10 11">
    <name type="scientific">Thiomonas bhubaneswarensis</name>
    <dbReference type="NCBI Taxonomy" id="339866"/>
    <lineage>
        <taxon>Bacteria</taxon>
        <taxon>Pseudomonadati</taxon>
        <taxon>Pseudomonadota</taxon>
        <taxon>Betaproteobacteria</taxon>
        <taxon>Burkholderiales</taxon>
        <taxon>Thiomonas</taxon>
    </lineage>
</organism>
<dbReference type="GO" id="GO:0005886">
    <property type="term" value="C:plasma membrane"/>
    <property type="evidence" value="ECO:0007669"/>
    <property type="project" value="UniProtKB-SubCell"/>
</dbReference>
<comment type="similarity">
    <text evidence="8">Belongs to the TsuA/YedE (TC 9.B.102) family.</text>
</comment>
<feature type="transmembrane region" description="Helical" evidence="9">
    <location>
        <begin position="87"/>
        <end position="105"/>
    </location>
</feature>
<evidence type="ECO:0000256" key="9">
    <source>
        <dbReference type="SAM" id="Phobius"/>
    </source>
</evidence>
<evidence type="ECO:0000256" key="4">
    <source>
        <dbReference type="ARBA" id="ARBA00022519"/>
    </source>
</evidence>
<dbReference type="OrthoDB" id="9814020at2"/>
<dbReference type="Pfam" id="PF04143">
    <property type="entry name" value="Sulf_transp"/>
    <property type="match status" value="1"/>
</dbReference>
<keyword evidence="6 9" id="KW-1133">Transmembrane helix</keyword>
<evidence type="ECO:0000256" key="3">
    <source>
        <dbReference type="ARBA" id="ARBA00022475"/>
    </source>
</evidence>
<feature type="transmembrane region" description="Helical" evidence="9">
    <location>
        <begin position="126"/>
        <end position="146"/>
    </location>
</feature>